<sequence>MNTPCTEEKKRIILGQETKMARQLALIVLEKPEPPFWASFIPMVFVFYAQKLKQYSSGLDEFAHNYMTLRRGALESAMAAKMTDSAVDVAKLLENAGDMPPPANPRYLRWIALLTDHYLLLLNSNGNCHATLVRSGYENKAAYLSFCACFIEAEQDFNLALLPGIEGEAQDLFEVVQKMNMGIAKLAYHEAEMIFPPDTQALKPLP</sequence>
<dbReference type="NCBIfam" id="NF038143">
    <property type="entry name" value="HYxxLL"/>
    <property type="match status" value="1"/>
</dbReference>
<evidence type="ECO:0000313" key="2">
    <source>
        <dbReference type="Proteomes" id="UP000198635"/>
    </source>
</evidence>
<dbReference type="AlphaFoldDB" id="A0A1I3TC20"/>
<proteinExistence type="predicted"/>
<name>A0A1I3TC20_9BACT</name>
<dbReference type="Proteomes" id="UP000198635">
    <property type="component" value="Unassembled WGS sequence"/>
</dbReference>
<dbReference type="EMBL" id="FORX01000005">
    <property type="protein sequence ID" value="SFJ67206.1"/>
    <property type="molecule type" value="Genomic_DNA"/>
</dbReference>
<gene>
    <name evidence="1" type="ORF">SAMN04488082_105129</name>
</gene>
<reference evidence="2" key="1">
    <citation type="submission" date="2016-10" db="EMBL/GenBank/DDBJ databases">
        <authorList>
            <person name="Varghese N."/>
            <person name="Submissions S."/>
        </authorList>
    </citation>
    <scope>NUCLEOTIDE SEQUENCE [LARGE SCALE GENOMIC DNA]</scope>
    <source>
        <strain evidence="2">DSM 5918</strain>
    </source>
</reference>
<accession>A0A1I3TC20</accession>
<evidence type="ECO:0000313" key="1">
    <source>
        <dbReference type="EMBL" id="SFJ67206.1"/>
    </source>
</evidence>
<protein>
    <submittedName>
        <fullName evidence="1">Uncharacterized protein</fullName>
    </submittedName>
</protein>
<organism evidence="1 2">
    <name type="scientific">Desulfomicrobium apsheronum</name>
    <dbReference type="NCBI Taxonomy" id="52560"/>
    <lineage>
        <taxon>Bacteria</taxon>
        <taxon>Pseudomonadati</taxon>
        <taxon>Thermodesulfobacteriota</taxon>
        <taxon>Desulfovibrionia</taxon>
        <taxon>Desulfovibrionales</taxon>
        <taxon>Desulfomicrobiaceae</taxon>
        <taxon>Desulfomicrobium</taxon>
    </lineage>
</organism>
<keyword evidence="2" id="KW-1185">Reference proteome</keyword>